<evidence type="ECO:0000256" key="2">
    <source>
        <dbReference type="ARBA" id="ARBA00023125"/>
    </source>
</evidence>
<sequence length="250" mass="28002">MLTPQRHQIIINILNEQETAKIQELVDATGASEATIRRDLSQLENDNKLKRVHGGASVLHQKSEELSIPEKSTKHLDQKQLIARFAASLIREDDCIFLDAGTTTYQMIPYLKDRNITVVTNGLSLLEALMEYKVQTYLTGGFVKYKTKALVGQGAYQTLSQYRFDKCFLGVNGVHPNHGYTTPDPEEAFIKQSALSQSQEAYVLGDASKLNEVTFAKIADLSQAQFITNETQQERVSPYQEKTTVKVVTS</sequence>
<dbReference type="Pfam" id="PF08220">
    <property type="entry name" value="HTH_DeoR"/>
    <property type="match status" value="1"/>
</dbReference>
<dbReference type="Gene3D" id="1.10.10.10">
    <property type="entry name" value="Winged helix-like DNA-binding domain superfamily/Winged helix DNA-binding domain"/>
    <property type="match status" value="1"/>
</dbReference>
<evidence type="ECO:0000256" key="1">
    <source>
        <dbReference type="ARBA" id="ARBA00023015"/>
    </source>
</evidence>
<dbReference type="SMART" id="SM00420">
    <property type="entry name" value="HTH_DEOR"/>
    <property type="match status" value="1"/>
</dbReference>
<dbReference type="PANTHER" id="PTHR30363">
    <property type="entry name" value="HTH-TYPE TRANSCRIPTIONAL REGULATOR SRLR-RELATED"/>
    <property type="match status" value="1"/>
</dbReference>
<evidence type="ECO:0000313" key="5">
    <source>
        <dbReference type="EMBL" id="KGX86513.1"/>
    </source>
</evidence>
<dbReference type="Proteomes" id="UP000030403">
    <property type="component" value="Unassembled WGS sequence"/>
</dbReference>
<dbReference type="eggNOG" id="COG1349">
    <property type="taxonomic scope" value="Bacteria"/>
</dbReference>
<dbReference type="InterPro" id="IPR037171">
    <property type="entry name" value="NagB/RpiA_transferase-like"/>
</dbReference>
<dbReference type="EMBL" id="AVPF01000030">
    <property type="protein sequence ID" value="KGX86513.1"/>
    <property type="molecule type" value="Genomic_DNA"/>
</dbReference>
<comment type="caution">
    <text evidence="5">The sequence shown here is derived from an EMBL/GenBank/DDBJ whole genome shotgun (WGS) entry which is preliminary data.</text>
</comment>
<dbReference type="STRING" id="1385511.GCA_000425225_01757"/>
<dbReference type="PRINTS" id="PR00037">
    <property type="entry name" value="HTHLACR"/>
</dbReference>
<keyword evidence="2" id="KW-0238">DNA-binding</keyword>
<keyword evidence="1" id="KW-0805">Transcription regulation</keyword>
<organism evidence="5 6">
    <name type="scientific">Pontibacillus marinus BH030004 = DSM 16465</name>
    <dbReference type="NCBI Taxonomy" id="1385511"/>
    <lineage>
        <taxon>Bacteria</taxon>
        <taxon>Bacillati</taxon>
        <taxon>Bacillota</taxon>
        <taxon>Bacilli</taxon>
        <taxon>Bacillales</taxon>
        <taxon>Bacillaceae</taxon>
        <taxon>Pontibacillus</taxon>
    </lineage>
</organism>
<dbReference type="AlphaFoldDB" id="A0A0A5G5V1"/>
<proteinExistence type="predicted"/>
<keyword evidence="6" id="KW-1185">Reference proteome</keyword>
<name>A0A0A5G5V1_9BACI</name>
<dbReference type="GO" id="GO:0003700">
    <property type="term" value="F:DNA-binding transcription factor activity"/>
    <property type="evidence" value="ECO:0007669"/>
    <property type="project" value="InterPro"/>
</dbReference>
<dbReference type="GO" id="GO:0003677">
    <property type="term" value="F:DNA binding"/>
    <property type="evidence" value="ECO:0007669"/>
    <property type="project" value="UniProtKB-KW"/>
</dbReference>
<dbReference type="PROSITE" id="PS51000">
    <property type="entry name" value="HTH_DEOR_2"/>
    <property type="match status" value="1"/>
</dbReference>
<dbReference type="OrthoDB" id="9797223at2"/>
<keyword evidence="3" id="KW-0804">Transcription</keyword>
<evidence type="ECO:0000256" key="3">
    <source>
        <dbReference type="ARBA" id="ARBA00023163"/>
    </source>
</evidence>
<dbReference type="SMART" id="SM01134">
    <property type="entry name" value="DeoRC"/>
    <property type="match status" value="1"/>
</dbReference>
<dbReference type="SUPFAM" id="SSF100950">
    <property type="entry name" value="NagB/RpiA/CoA transferase-like"/>
    <property type="match status" value="1"/>
</dbReference>
<dbReference type="PANTHER" id="PTHR30363:SF56">
    <property type="entry name" value="TRANSCRIPTIONAL REGULATOR, DEOR FAMILY"/>
    <property type="match status" value="1"/>
</dbReference>
<reference evidence="5 6" key="1">
    <citation type="submission" date="2013-08" db="EMBL/GenBank/DDBJ databases">
        <authorList>
            <person name="Huang J."/>
            <person name="Wang G."/>
        </authorList>
    </citation>
    <scope>NUCLEOTIDE SEQUENCE [LARGE SCALE GENOMIC DNA]</scope>
    <source>
        <strain evidence="5 6">BH030004</strain>
    </source>
</reference>
<feature type="domain" description="HTH deoR-type" evidence="4">
    <location>
        <begin position="3"/>
        <end position="58"/>
    </location>
</feature>
<dbReference type="PROSITE" id="PS00894">
    <property type="entry name" value="HTH_DEOR_1"/>
    <property type="match status" value="1"/>
</dbReference>
<dbReference type="InterPro" id="IPR014036">
    <property type="entry name" value="DeoR-like_C"/>
</dbReference>
<evidence type="ECO:0000259" key="4">
    <source>
        <dbReference type="PROSITE" id="PS51000"/>
    </source>
</evidence>
<dbReference type="Gene3D" id="3.40.50.1360">
    <property type="match status" value="1"/>
</dbReference>
<dbReference type="SUPFAM" id="SSF46785">
    <property type="entry name" value="Winged helix' DNA-binding domain"/>
    <property type="match status" value="1"/>
</dbReference>
<gene>
    <name evidence="5" type="ORF">N783_11880</name>
</gene>
<protein>
    <submittedName>
        <fullName evidence="5">DeoR family transcriptional regulator</fullName>
    </submittedName>
</protein>
<dbReference type="InterPro" id="IPR018356">
    <property type="entry name" value="Tscrpt_reg_HTH_DeoR_CS"/>
</dbReference>
<dbReference type="InterPro" id="IPR050313">
    <property type="entry name" value="Carb_Metab_HTH_regulators"/>
</dbReference>
<dbReference type="RefSeq" id="WP_027445790.1">
    <property type="nucleotide sequence ID" value="NZ_AULJ01000018.1"/>
</dbReference>
<dbReference type="InterPro" id="IPR001034">
    <property type="entry name" value="DeoR_HTH"/>
</dbReference>
<dbReference type="InterPro" id="IPR036388">
    <property type="entry name" value="WH-like_DNA-bd_sf"/>
</dbReference>
<accession>A0A0A5G5V1</accession>
<evidence type="ECO:0000313" key="6">
    <source>
        <dbReference type="Proteomes" id="UP000030403"/>
    </source>
</evidence>
<dbReference type="InterPro" id="IPR036390">
    <property type="entry name" value="WH_DNA-bd_sf"/>
</dbReference>
<dbReference type="Pfam" id="PF00455">
    <property type="entry name" value="DeoRC"/>
    <property type="match status" value="1"/>
</dbReference>